<proteinExistence type="predicted"/>
<dbReference type="RefSeq" id="WP_147086676.1">
    <property type="nucleotide sequence ID" value="NZ_VORM01000010.1"/>
</dbReference>
<feature type="transmembrane region" description="Helical" evidence="1">
    <location>
        <begin position="6"/>
        <end position="21"/>
    </location>
</feature>
<dbReference type="EMBL" id="VORO01000011">
    <property type="protein sequence ID" value="TXD88796.1"/>
    <property type="molecule type" value="Genomic_DNA"/>
</dbReference>
<reference evidence="2 3" key="1">
    <citation type="submission" date="2019-08" db="EMBL/GenBank/DDBJ databases">
        <title>Genomes of Subsaximicrobium wynnwilliamsii strains.</title>
        <authorList>
            <person name="Bowman J.P."/>
        </authorList>
    </citation>
    <scope>NUCLEOTIDE SEQUENCE [LARGE SCALE GENOMIC DNA]</scope>
    <source>
        <strain evidence="2 3">2-80-2</strain>
    </source>
</reference>
<name>A0A5C6ZFX0_9FLAO</name>
<keyword evidence="1" id="KW-1133">Transmembrane helix</keyword>
<gene>
    <name evidence="2" type="ORF">ESY86_11190</name>
</gene>
<organism evidence="2 3">
    <name type="scientific">Subsaximicrobium wynnwilliamsii</name>
    <dbReference type="NCBI Taxonomy" id="291179"/>
    <lineage>
        <taxon>Bacteria</taxon>
        <taxon>Pseudomonadati</taxon>
        <taxon>Bacteroidota</taxon>
        <taxon>Flavobacteriia</taxon>
        <taxon>Flavobacteriales</taxon>
        <taxon>Flavobacteriaceae</taxon>
        <taxon>Subsaximicrobium</taxon>
    </lineage>
</organism>
<sequence length="153" mass="17493">MMRTQYSIIVMMMFSIFLFNCKTENKKRAPIDSAAQELSMADNLELKLNNGEKWVANTETHEGLKSMDSIMQAFVNSNATDYLELGKQLSKQTSYIIEKCSMKGESHDQLHVVLVPMLDEISILKESNNAEASNVAVSRLEQLIQQYFKHFSF</sequence>
<keyword evidence="3" id="KW-1185">Reference proteome</keyword>
<dbReference type="Proteomes" id="UP000321578">
    <property type="component" value="Unassembled WGS sequence"/>
</dbReference>
<comment type="caution">
    <text evidence="2">The sequence shown here is derived from an EMBL/GenBank/DDBJ whole genome shotgun (WGS) entry which is preliminary data.</text>
</comment>
<dbReference type="OrthoDB" id="1440611at2"/>
<evidence type="ECO:0000313" key="2">
    <source>
        <dbReference type="EMBL" id="TXD88796.1"/>
    </source>
</evidence>
<evidence type="ECO:0000313" key="3">
    <source>
        <dbReference type="Proteomes" id="UP000321578"/>
    </source>
</evidence>
<accession>A0A5C6ZFX0</accession>
<protein>
    <submittedName>
        <fullName evidence="2">Uncharacterized protein</fullName>
    </submittedName>
</protein>
<evidence type="ECO:0000256" key="1">
    <source>
        <dbReference type="SAM" id="Phobius"/>
    </source>
</evidence>
<keyword evidence="1" id="KW-0812">Transmembrane</keyword>
<keyword evidence="1" id="KW-0472">Membrane</keyword>
<dbReference type="AlphaFoldDB" id="A0A5C6ZFX0"/>